<protein>
    <recommendedName>
        <fullName evidence="4">Tetratricopeptide repeat protein</fullName>
    </recommendedName>
</protein>
<sequence length="573" mass="62605">MTRLLLLTASVLALSVPALAQQGGSPTPRALAPGVQVEVEQPGGGQAAPGRVDETALRYYARIGDVARLEAEIARLKSIDPSWQPPKDLFAPQPVQAGVDESPFWKLVSAGQMAEARAAIAEARRKTPSWQPSEKLLAELDIAEATARLRGASEGKRWQEVVDAAAADPRLLTCNRLDSLWRTAEAYGELKQTDRAFELFRTAATTCTKASERRDTLFKASRYLPQDRMRELADIAGSANPAPGEDYAIVRRAMAELDVGRTLERLGAKGVNPPAEDLARAESNVTERRDADAAIALGWFYQNKKQFGQARDWFTRANEWAASDRAAEGLILALAGLNRKEEAVAAGAPWRGKSERVDRALRAVVKPPGGGGGGPQGPSPLDRAVAARDWSLCLDLIERERRANRVTAGLAQQRGWCLMELNRPSEAEDSFAEARALSAKAGGAERRRIAEEAQYGGMVARMRMDDTAGVMHDLPGSGLGAEHQRDLKASALASQALRAYQEERFRDTLRLLDARLPLAPESRGLTLMRGWTLYNMNRHGEALELFEALDRRLSTEDTRNAVDTARQAIYRGG</sequence>
<dbReference type="Pfam" id="PF13181">
    <property type="entry name" value="TPR_8"/>
    <property type="match status" value="1"/>
</dbReference>
<keyword evidence="1" id="KW-0732">Signal</keyword>
<dbReference type="Proteomes" id="UP000584642">
    <property type="component" value="Unassembled WGS sequence"/>
</dbReference>
<dbReference type="RefSeq" id="WP_180282499.1">
    <property type="nucleotide sequence ID" value="NZ_JABFDB010000008.1"/>
</dbReference>
<feature type="chain" id="PRO_5045814841" description="Tetratricopeptide repeat protein" evidence="1">
    <location>
        <begin position="21"/>
        <end position="573"/>
    </location>
</feature>
<evidence type="ECO:0000313" key="2">
    <source>
        <dbReference type="EMBL" id="NYZ20741.1"/>
    </source>
</evidence>
<name>A0ABX2T8U6_9PROT</name>
<dbReference type="EMBL" id="JABFDB010000008">
    <property type="protein sequence ID" value="NYZ20741.1"/>
    <property type="molecule type" value="Genomic_DNA"/>
</dbReference>
<feature type="signal peptide" evidence="1">
    <location>
        <begin position="1"/>
        <end position="20"/>
    </location>
</feature>
<keyword evidence="3" id="KW-1185">Reference proteome</keyword>
<proteinExistence type="predicted"/>
<accession>A0ABX2T8U6</accession>
<dbReference type="SUPFAM" id="SSF48452">
    <property type="entry name" value="TPR-like"/>
    <property type="match status" value="1"/>
</dbReference>
<dbReference type="Gene3D" id="1.25.40.10">
    <property type="entry name" value="Tetratricopeptide repeat domain"/>
    <property type="match status" value="2"/>
</dbReference>
<dbReference type="InterPro" id="IPR019734">
    <property type="entry name" value="TPR_rpt"/>
</dbReference>
<gene>
    <name evidence="2" type="ORF">HND93_13570</name>
</gene>
<evidence type="ECO:0000313" key="3">
    <source>
        <dbReference type="Proteomes" id="UP000584642"/>
    </source>
</evidence>
<reference evidence="2 3" key="1">
    <citation type="submission" date="2020-05" db="EMBL/GenBank/DDBJ databases">
        <title>Azospirillum oleiclasticum sp. nov, a nitrogen-fixing and heavy crude oil-emulsifying bacterium isolated from the crude oil of Yumen Oilfield.</title>
        <authorList>
            <person name="Wu D."/>
            <person name="Cai M."/>
            <person name="Zhang X."/>
        </authorList>
    </citation>
    <scope>NUCLEOTIDE SEQUENCE [LARGE SCALE GENOMIC DNA]</scope>
    <source>
        <strain evidence="2 3">ROY-1-1-2</strain>
    </source>
</reference>
<dbReference type="InterPro" id="IPR011990">
    <property type="entry name" value="TPR-like_helical_dom_sf"/>
</dbReference>
<evidence type="ECO:0000256" key="1">
    <source>
        <dbReference type="SAM" id="SignalP"/>
    </source>
</evidence>
<evidence type="ECO:0008006" key="4">
    <source>
        <dbReference type="Google" id="ProtNLM"/>
    </source>
</evidence>
<organism evidence="2 3">
    <name type="scientific">Azospirillum oleiclasticum</name>
    <dbReference type="NCBI Taxonomy" id="2735135"/>
    <lineage>
        <taxon>Bacteria</taxon>
        <taxon>Pseudomonadati</taxon>
        <taxon>Pseudomonadota</taxon>
        <taxon>Alphaproteobacteria</taxon>
        <taxon>Rhodospirillales</taxon>
        <taxon>Azospirillaceae</taxon>
        <taxon>Azospirillum</taxon>
    </lineage>
</organism>
<comment type="caution">
    <text evidence="2">The sequence shown here is derived from an EMBL/GenBank/DDBJ whole genome shotgun (WGS) entry which is preliminary data.</text>
</comment>